<accession>A0A972VVH0</accession>
<evidence type="ECO:0000256" key="10">
    <source>
        <dbReference type="RuleBase" id="RU366046"/>
    </source>
</evidence>
<comment type="pathway">
    <text evidence="3 10">Carbohydrate metabolism; galactose metabolism.</text>
</comment>
<dbReference type="SUPFAM" id="SSF51735">
    <property type="entry name" value="NAD(P)-binding Rossmann-fold domains"/>
    <property type="match status" value="1"/>
</dbReference>
<protein>
    <recommendedName>
        <fullName evidence="6 10">UDP-glucose 4-epimerase</fullName>
        <ecNumber evidence="5 10">5.1.3.2</ecNumber>
    </recommendedName>
</protein>
<comment type="subunit">
    <text evidence="10">Homodimer.</text>
</comment>
<evidence type="ECO:0000256" key="6">
    <source>
        <dbReference type="ARBA" id="ARBA00018569"/>
    </source>
</evidence>
<feature type="domain" description="NAD-dependent epimerase/dehydratase" evidence="11">
    <location>
        <begin position="3"/>
        <end position="262"/>
    </location>
</feature>
<name>A0A972VVH0_9GAMM</name>
<dbReference type="Gene3D" id="3.40.50.720">
    <property type="entry name" value="NAD(P)-binding Rossmann-like Domain"/>
    <property type="match status" value="1"/>
</dbReference>
<dbReference type="InterPro" id="IPR036291">
    <property type="entry name" value="NAD(P)-bd_dom_sf"/>
</dbReference>
<evidence type="ECO:0000313" key="12">
    <source>
        <dbReference type="EMBL" id="NQV64044.1"/>
    </source>
</evidence>
<evidence type="ECO:0000256" key="3">
    <source>
        <dbReference type="ARBA" id="ARBA00004947"/>
    </source>
</evidence>
<dbReference type="Gene3D" id="3.90.25.10">
    <property type="entry name" value="UDP-galactose 4-epimerase, domain 1"/>
    <property type="match status" value="1"/>
</dbReference>
<dbReference type="EC" id="5.1.3.2" evidence="5 10"/>
<evidence type="ECO:0000256" key="5">
    <source>
        <dbReference type="ARBA" id="ARBA00013189"/>
    </source>
</evidence>
<evidence type="ECO:0000313" key="13">
    <source>
        <dbReference type="Proteomes" id="UP000754644"/>
    </source>
</evidence>
<comment type="cofactor">
    <cofactor evidence="2 10">
        <name>NAD(+)</name>
        <dbReference type="ChEBI" id="CHEBI:57540"/>
    </cofactor>
</comment>
<dbReference type="EMBL" id="JABMOJ010000059">
    <property type="protein sequence ID" value="NQV64044.1"/>
    <property type="molecule type" value="Genomic_DNA"/>
</dbReference>
<dbReference type="AlphaFoldDB" id="A0A972VVH0"/>
<keyword evidence="10" id="KW-0119">Carbohydrate metabolism</keyword>
<proteinExistence type="inferred from homology"/>
<dbReference type="GO" id="GO:0005829">
    <property type="term" value="C:cytosol"/>
    <property type="evidence" value="ECO:0007669"/>
    <property type="project" value="TreeGrafter"/>
</dbReference>
<evidence type="ECO:0000256" key="8">
    <source>
        <dbReference type="ARBA" id="ARBA00023144"/>
    </source>
</evidence>
<keyword evidence="7 10" id="KW-0520">NAD</keyword>
<dbReference type="GO" id="GO:0003978">
    <property type="term" value="F:UDP-glucose 4-epimerase activity"/>
    <property type="evidence" value="ECO:0007669"/>
    <property type="project" value="UniProtKB-UniRule"/>
</dbReference>
<evidence type="ECO:0000259" key="11">
    <source>
        <dbReference type="Pfam" id="PF01370"/>
    </source>
</evidence>
<keyword evidence="9 10" id="KW-0413">Isomerase</keyword>
<dbReference type="PANTHER" id="PTHR43725">
    <property type="entry name" value="UDP-GLUCOSE 4-EPIMERASE"/>
    <property type="match status" value="1"/>
</dbReference>
<dbReference type="NCBIfam" id="TIGR01179">
    <property type="entry name" value="galE"/>
    <property type="match status" value="1"/>
</dbReference>
<dbReference type="InterPro" id="IPR001509">
    <property type="entry name" value="Epimerase_deHydtase"/>
</dbReference>
<evidence type="ECO:0000256" key="7">
    <source>
        <dbReference type="ARBA" id="ARBA00023027"/>
    </source>
</evidence>
<dbReference type="Proteomes" id="UP000754644">
    <property type="component" value="Unassembled WGS sequence"/>
</dbReference>
<comment type="catalytic activity">
    <reaction evidence="1 10">
        <text>UDP-alpha-D-glucose = UDP-alpha-D-galactose</text>
        <dbReference type="Rhea" id="RHEA:22168"/>
        <dbReference type="ChEBI" id="CHEBI:58885"/>
        <dbReference type="ChEBI" id="CHEBI:66914"/>
        <dbReference type="EC" id="5.1.3.2"/>
    </reaction>
</comment>
<gene>
    <name evidence="12" type="primary">galE</name>
    <name evidence="12" type="ORF">HQ497_01650</name>
</gene>
<dbReference type="CDD" id="cd05247">
    <property type="entry name" value="UDP_G4E_1_SDR_e"/>
    <property type="match status" value="1"/>
</dbReference>
<dbReference type="Pfam" id="PF01370">
    <property type="entry name" value="Epimerase"/>
    <property type="match status" value="1"/>
</dbReference>
<comment type="similarity">
    <text evidence="4 10">Belongs to the NAD(P)-dependent epimerase/dehydratase family.</text>
</comment>
<keyword evidence="8" id="KW-0299">Galactose metabolism</keyword>
<dbReference type="PANTHER" id="PTHR43725:SF47">
    <property type="entry name" value="UDP-GLUCOSE 4-EPIMERASE"/>
    <property type="match status" value="1"/>
</dbReference>
<evidence type="ECO:0000256" key="2">
    <source>
        <dbReference type="ARBA" id="ARBA00001911"/>
    </source>
</evidence>
<dbReference type="NCBIfam" id="NF007956">
    <property type="entry name" value="PRK10675.1"/>
    <property type="match status" value="1"/>
</dbReference>
<evidence type="ECO:0000256" key="9">
    <source>
        <dbReference type="ARBA" id="ARBA00023235"/>
    </source>
</evidence>
<reference evidence="12" key="1">
    <citation type="submission" date="2020-05" db="EMBL/GenBank/DDBJ databases">
        <title>Sulfur intermediates as new biogeochemical hubs in an aquatic model microbial ecosystem.</title>
        <authorList>
            <person name="Vigneron A."/>
        </authorList>
    </citation>
    <scope>NUCLEOTIDE SEQUENCE</scope>
    <source>
        <strain evidence="12">Bin.250</strain>
    </source>
</reference>
<organism evidence="12 13">
    <name type="scientific">SAR86 cluster bacterium</name>
    <dbReference type="NCBI Taxonomy" id="2030880"/>
    <lineage>
        <taxon>Bacteria</taxon>
        <taxon>Pseudomonadati</taxon>
        <taxon>Pseudomonadota</taxon>
        <taxon>Gammaproteobacteria</taxon>
        <taxon>SAR86 cluster</taxon>
    </lineage>
</organism>
<dbReference type="GO" id="GO:0006012">
    <property type="term" value="P:galactose metabolic process"/>
    <property type="evidence" value="ECO:0007669"/>
    <property type="project" value="UniProtKB-KW"/>
</dbReference>
<evidence type="ECO:0000256" key="1">
    <source>
        <dbReference type="ARBA" id="ARBA00000083"/>
    </source>
</evidence>
<dbReference type="InterPro" id="IPR005886">
    <property type="entry name" value="UDP_G4E"/>
</dbReference>
<comment type="caution">
    <text evidence="12">The sequence shown here is derived from an EMBL/GenBank/DDBJ whole genome shotgun (WGS) entry which is preliminary data.</text>
</comment>
<evidence type="ECO:0000256" key="4">
    <source>
        <dbReference type="ARBA" id="ARBA00007637"/>
    </source>
</evidence>
<sequence>MKILLTGGAGYIGSHTAVELILAGHQVTIVDNLANSSAMSVARVEALTQSNVALHKIDLLEVKALDQLFANQPFDAVVHFAGLKAVGESVREPLNYYQTNINTTLNLVDCMLRHDVHRLVFSSSATVYGEPEKIPVDESSPIIDATNPYSRSKLFIEKILEDVCIANPKFNVARLRYFNPGGAHASGEIGEDPHGTPNNLLPFVTQVAVGKLQQLVVFGQDYATPDGTCVRDYIHVVDLARGHLAAINKLAENPGLVTYNLGSGVGHSVLDVIHAFETANHLTLPYTVGPRREGDIAEYYADPTKALQELGWRAEKSLEDICRDAWRWQQKNPDGYPD</sequence>